<protein>
    <submittedName>
        <fullName evidence="2">Uncharacterized protein</fullName>
    </submittedName>
</protein>
<evidence type="ECO:0000313" key="3">
    <source>
        <dbReference type="Proteomes" id="UP000565579"/>
    </source>
</evidence>
<dbReference type="EMBL" id="JACHMI010000001">
    <property type="protein sequence ID" value="MBB6556685.1"/>
    <property type="molecule type" value="Genomic_DNA"/>
</dbReference>
<keyword evidence="1" id="KW-0812">Transmembrane</keyword>
<gene>
    <name evidence="2" type="ORF">HD593_011480</name>
</gene>
<dbReference type="AlphaFoldDB" id="A0A7X0P7E5"/>
<dbReference type="Proteomes" id="UP000565579">
    <property type="component" value="Unassembled WGS sequence"/>
</dbReference>
<sequence>MNHITPLLVLGAVPLLLVNWFIIAMALGRSCALIYEGGNITECVGGLSEEETITASGLIALMLLGIQIGLIVLVRRRTRGSQ</sequence>
<reference evidence="2 3" key="1">
    <citation type="submission" date="2020-08" db="EMBL/GenBank/DDBJ databases">
        <title>Sequencing the genomes of 1000 actinobacteria strains.</title>
        <authorList>
            <person name="Klenk H.-P."/>
        </authorList>
    </citation>
    <scope>NUCLEOTIDE SEQUENCE [LARGE SCALE GENOMIC DNA]</scope>
    <source>
        <strain evidence="2 3">DSM 43768</strain>
    </source>
</reference>
<proteinExistence type="predicted"/>
<evidence type="ECO:0000256" key="1">
    <source>
        <dbReference type="SAM" id="Phobius"/>
    </source>
</evidence>
<keyword evidence="1" id="KW-1133">Transmembrane helix</keyword>
<comment type="caution">
    <text evidence="2">The sequence shown here is derived from an EMBL/GenBank/DDBJ whole genome shotgun (WGS) entry which is preliminary data.</text>
</comment>
<evidence type="ECO:0000313" key="2">
    <source>
        <dbReference type="EMBL" id="MBB6556685.1"/>
    </source>
</evidence>
<feature type="transmembrane region" description="Helical" evidence="1">
    <location>
        <begin position="52"/>
        <end position="74"/>
    </location>
</feature>
<accession>A0A7X0P7E5</accession>
<organism evidence="2 3">
    <name type="scientific">Nonomuraea rubra</name>
    <dbReference type="NCBI Taxonomy" id="46180"/>
    <lineage>
        <taxon>Bacteria</taxon>
        <taxon>Bacillati</taxon>
        <taxon>Actinomycetota</taxon>
        <taxon>Actinomycetes</taxon>
        <taxon>Streptosporangiales</taxon>
        <taxon>Streptosporangiaceae</taxon>
        <taxon>Nonomuraea</taxon>
    </lineage>
</organism>
<keyword evidence="1" id="KW-0472">Membrane</keyword>
<keyword evidence="3" id="KW-1185">Reference proteome</keyword>
<dbReference type="RefSeq" id="WP_185111132.1">
    <property type="nucleotide sequence ID" value="NZ_BAAAXY010000294.1"/>
</dbReference>
<name>A0A7X0P7E5_9ACTN</name>